<accession>A0A9X6KVK8</accession>
<comment type="caution">
    <text evidence="1">The sequence shown here is derived from an EMBL/GenBank/DDBJ whole genome shotgun (WGS) entry which is preliminary data.</text>
</comment>
<organism evidence="1 2">
    <name type="scientific">Bacillus thuringiensis</name>
    <dbReference type="NCBI Taxonomy" id="1428"/>
    <lineage>
        <taxon>Bacteria</taxon>
        <taxon>Bacillati</taxon>
        <taxon>Bacillota</taxon>
        <taxon>Bacilli</taxon>
        <taxon>Bacillales</taxon>
        <taxon>Bacillaceae</taxon>
        <taxon>Bacillus</taxon>
        <taxon>Bacillus cereus group</taxon>
    </lineage>
</organism>
<dbReference type="RefSeq" id="WP_021727951.1">
    <property type="nucleotide sequence ID" value="NZ_CP059976.1"/>
</dbReference>
<name>A0A9X6KVK8_BACTU</name>
<protein>
    <submittedName>
        <fullName evidence="1">Uncharacterized protein</fullName>
    </submittedName>
</protein>
<reference evidence="1 2" key="1">
    <citation type="submission" date="2016-10" db="EMBL/GenBank/DDBJ databases">
        <title>Comparative genomics of Bacillus thuringiensis reveals a path to pathogens against multiple invertebrate hosts.</title>
        <authorList>
            <person name="Zheng J."/>
            <person name="Gao Q."/>
            <person name="Liu H."/>
            <person name="Peng D."/>
            <person name="Ruan L."/>
            <person name="Sun M."/>
        </authorList>
    </citation>
    <scope>NUCLEOTIDE SEQUENCE [LARGE SCALE GENOMIC DNA]</scope>
    <source>
        <strain evidence="1">I13</strain>
    </source>
</reference>
<gene>
    <name evidence="1" type="ORF">BK775_00240</name>
</gene>
<evidence type="ECO:0000313" key="1">
    <source>
        <dbReference type="EMBL" id="OUA32974.1"/>
    </source>
</evidence>
<evidence type="ECO:0000313" key="2">
    <source>
        <dbReference type="Proteomes" id="UP000195077"/>
    </source>
</evidence>
<dbReference type="Proteomes" id="UP000195077">
    <property type="component" value="Unassembled WGS sequence"/>
</dbReference>
<proteinExistence type="predicted"/>
<dbReference type="EMBL" id="NFEN01000008">
    <property type="protein sequence ID" value="OUA32974.1"/>
    <property type="molecule type" value="Genomic_DNA"/>
</dbReference>
<dbReference type="AlphaFoldDB" id="A0A9X6KVK8"/>
<sequence length="117" mass="13705">MIELRLNEDLLNFKDYAEAQDELFNKLVQFIELKGHQARKDSIEAINACDYCGHAIQKTYDAFASEVNPNDIWYISIQDENEDDWLKIMGNDDDFTQEQIQIYRCKACGKWEICNDG</sequence>